<comment type="caution">
    <text evidence="2">The sequence shown here is derived from an EMBL/GenBank/DDBJ whole genome shotgun (WGS) entry which is preliminary data.</text>
</comment>
<name>A0A495J611_9SPHI</name>
<accession>A0A495J611</accession>
<protein>
    <submittedName>
        <fullName evidence="2">Uncharacterized protein</fullName>
    </submittedName>
</protein>
<gene>
    <name evidence="2" type="ORF">BDD43_4650</name>
</gene>
<sequence>MALALTIGVAGAFATKAASHKSTAGVNYYWYDPSTGALLDPASSPTPPNGCPDEGTIECARGFVNQTDNPQGDTPDRIVNKLN</sequence>
<evidence type="ECO:0000313" key="3">
    <source>
        <dbReference type="Proteomes" id="UP000268007"/>
    </source>
</evidence>
<dbReference type="Proteomes" id="UP000268007">
    <property type="component" value="Unassembled WGS sequence"/>
</dbReference>
<dbReference type="AlphaFoldDB" id="A0A495J611"/>
<keyword evidence="3" id="KW-1185">Reference proteome</keyword>
<proteinExistence type="predicted"/>
<evidence type="ECO:0000256" key="1">
    <source>
        <dbReference type="SAM" id="MobiDB-lite"/>
    </source>
</evidence>
<evidence type="ECO:0000313" key="2">
    <source>
        <dbReference type="EMBL" id="RKR84415.1"/>
    </source>
</evidence>
<dbReference type="EMBL" id="RBKU01000001">
    <property type="protein sequence ID" value="RKR84415.1"/>
    <property type="molecule type" value="Genomic_DNA"/>
</dbReference>
<feature type="compositionally biased region" description="Basic and acidic residues" evidence="1">
    <location>
        <begin position="74"/>
        <end position="83"/>
    </location>
</feature>
<reference evidence="2 3" key="1">
    <citation type="submission" date="2018-10" db="EMBL/GenBank/DDBJ databases">
        <title>Genomic Encyclopedia of Archaeal and Bacterial Type Strains, Phase II (KMG-II): from individual species to whole genera.</title>
        <authorList>
            <person name="Goeker M."/>
        </authorList>
    </citation>
    <scope>NUCLEOTIDE SEQUENCE [LARGE SCALE GENOMIC DNA]</scope>
    <source>
        <strain evidence="2 3">DSM 18602</strain>
    </source>
</reference>
<feature type="region of interest" description="Disordered" evidence="1">
    <location>
        <begin position="64"/>
        <end position="83"/>
    </location>
</feature>
<organism evidence="2 3">
    <name type="scientific">Mucilaginibacter gracilis</name>
    <dbReference type="NCBI Taxonomy" id="423350"/>
    <lineage>
        <taxon>Bacteria</taxon>
        <taxon>Pseudomonadati</taxon>
        <taxon>Bacteroidota</taxon>
        <taxon>Sphingobacteriia</taxon>
        <taxon>Sphingobacteriales</taxon>
        <taxon>Sphingobacteriaceae</taxon>
        <taxon>Mucilaginibacter</taxon>
    </lineage>
</organism>